<dbReference type="OrthoDB" id="9795355at2"/>
<dbReference type="InterPro" id="IPR037481">
    <property type="entry name" value="LacX"/>
</dbReference>
<dbReference type="InterPro" id="IPR014718">
    <property type="entry name" value="GH-type_carb-bd"/>
</dbReference>
<dbReference type="EMBL" id="BJUZ01000001">
    <property type="protein sequence ID" value="GEK92647.1"/>
    <property type="molecule type" value="Genomic_DNA"/>
</dbReference>
<dbReference type="CDD" id="cd09024">
    <property type="entry name" value="Aldose_epim_lacX"/>
    <property type="match status" value="1"/>
</dbReference>
<dbReference type="AlphaFoldDB" id="A0A511B4B0"/>
<dbReference type="SUPFAM" id="SSF74650">
    <property type="entry name" value="Galactose mutarotase-like"/>
    <property type="match status" value="1"/>
</dbReference>
<protein>
    <submittedName>
        <fullName evidence="1">Aldose 1-epimerase</fullName>
    </submittedName>
</protein>
<keyword evidence="2" id="KW-1185">Reference proteome</keyword>
<comment type="caution">
    <text evidence="1">The sequence shown here is derived from an EMBL/GenBank/DDBJ whole genome shotgun (WGS) entry which is preliminary data.</text>
</comment>
<evidence type="ECO:0000313" key="2">
    <source>
        <dbReference type="Proteomes" id="UP000321230"/>
    </source>
</evidence>
<organism evidence="1 2">
    <name type="scientific">Gluconobacter wancherniae NBRC 103581</name>
    <dbReference type="NCBI Taxonomy" id="656744"/>
    <lineage>
        <taxon>Bacteria</taxon>
        <taxon>Pseudomonadati</taxon>
        <taxon>Pseudomonadota</taxon>
        <taxon>Alphaproteobacteria</taxon>
        <taxon>Acetobacterales</taxon>
        <taxon>Acetobacteraceae</taxon>
        <taxon>Gluconobacter</taxon>
    </lineage>
</organism>
<dbReference type="Gene3D" id="2.70.98.10">
    <property type="match status" value="1"/>
</dbReference>
<dbReference type="Proteomes" id="UP000321230">
    <property type="component" value="Unassembled WGS sequence"/>
</dbReference>
<dbReference type="GO" id="GO:0016853">
    <property type="term" value="F:isomerase activity"/>
    <property type="evidence" value="ECO:0007669"/>
    <property type="project" value="InterPro"/>
</dbReference>
<accession>A0A511B4B0</accession>
<proteinExistence type="predicted"/>
<dbReference type="RefSeq" id="WP_146793522.1">
    <property type="nucleotide sequence ID" value="NZ_BARC01000005.1"/>
</dbReference>
<gene>
    <name evidence="1" type="ORF">GWA01_04170</name>
</gene>
<dbReference type="GO" id="GO:0030246">
    <property type="term" value="F:carbohydrate binding"/>
    <property type="evidence" value="ECO:0007669"/>
    <property type="project" value="InterPro"/>
</dbReference>
<name>A0A511B4B0_9PROT</name>
<dbReference type="Pfam" id="PF01263">
    <property type="entry name" value="Aldose_epim"/>
    <property type="match status" value="1"/>
</dbReference>
<dbReference type="InterPro" id="IPR008183">
    <property type="entry name" value="Aldose_1/G6P_1-epimerase"/>
</dbReference>
<dbReference type="InterPro" id="IPR011013">
    <property type="entry name" value="Gal_mutarotase_sf_dom"/>
</dbReference>
<sequence>MTTEKYVFGTDLLTATVTAHGAELISLRDPTGRELMWNGGPPWPRHSPVLFPIVGRLPAHEITLNDQPLHLPQHGFARDCTFHWLDRTAQGCTLELTENAATLTGFPERFRLRMTYRVEENRLTVSYELHNPDSSAVLHASLGAHPAFIWPLREDVPKTAHQLIFSENEPAPIRRIDDKGVLPEAFPTPVQGKNLPLTEELFVADAIIMPELNSHSVSYITPQKDGLHITWNGFRDLGLWMKPGADFLCIEPWHGYAAPGDFSGDFSRKPGLLHLEAGESWNANWSVETI</sequence>
<dbReference type="GO" id="GO:0005975">
    <property type="term" value="P:carbohydrate metabolic process"/>
    <property type="evidence" value="ECO:0007669"/>
    <property type="project" value="InterPro"/>
</dbReference>
<reference evidence="1 2" key="1">
    <citation type="submission" date="2019-07" db="EMBL/GenBank/DDBJ databases">
        <title>Whole genome shotgun sequence of Gluconobacter wancherniae NBRC 103581.</title>
        <authorList>
            <person name="Hosoyama A."/>
            <person name="Uohara A."/>
            <person name="Ohji S."/>
            <person name="Ichikawa N."/>
        </authorList>
    </citation>
    <scope>NUCLEOTIDE SEQUENCE [LARGE SCALE GENOMIC DNA]</scope>
    <source>
        <strain evidence="1 2">NBRC 103581</strain>
    </source>
</reference>
<evidence type="ECO:0000313" key="1">
    <source>
        <dbReference type="EMBL" id="GEK92647.1"/>
    </source>
</evidence>